<dbReference type="AlphaFoldDB" id="A0A250L0C6"/>
<evidence type="ECO:0000256" key="5">
    <source>
        <dbReference type="ARBA" id="ARBA00023004"/>
    </source>
</evidence>
<evidence type="ECO:0000256" key="1">
    <source>
        <dbReference type="ARBA" id="ARBA00022485"/>
    </source>
</evidence>
<dbReference type="HAMAP" id="MF_00917">
    <property type="entry name" value="QueE"/>
    <property type="match status" value="1"/>
</dbReference>
<dbReference type="PANTHER" id="PTHR42836">
    <property type="entry name" value="7-CARBOXY-7-DEAZAGUANINE SYNTHASE"/>
    <property type="match status" value="1"/>
</dbReference>
<dbReference type="GO" id="GO:0008616">
    <property type="term" value="P:tRNA queuosine(34) biosynthetic process"/>
    <property type="evidence" value="ECO:0007669"/>
    <property type="project" value="UniProtKB-UniRule"/>
</dbReference>
<dbReference type="InterPro" id="IPR024924">
    <property type="entry name" value="7-CO-7-deazaguanine_synth-like"/>
</dbReference>
<keyword evidence="4 8" id="KW-0460">Magnesium</keyword>
<sequence length="213" mass="24018">MNQLRVTEIFYSLQGESRTVGLPTVFVRLTGCPLRCVYCDTAYAFTGGRKMSIDEILDEVGSYHPCYVTVTGGEPLAQRGCFTLLDALIEKGYEVSLETSGALDVSEVNPRVVKVLDLKTPSSGEASKNLYRNLDFLDRKDQLKLVIMNEEDYEWAKAAMKEYRLVDRCEVLFSPAMGAQNPTELAEKILRDRLPVRFQIQLHKILWGDAPGR</sequence>
<proteinExistence type="inferred from homology"/>
<comment type="cofactor">
    <cofactor evidence="8">
        <name>S-adenosyl-L-methionine</name>
        <dbReference type="ChEBI" id="CHEBI:59789"/>
    </cofactor>
    <text evidence="8">Binds 1 S-adenosyl-L-methionine per subunit.</text>
</comment>
<keyword evidence="6 8" id="KW-0411">Iron-sulfur</keyword>
<comment type="cofactor">
    <cofactor evidence="8">
        <name>[4Fe-4S] cluster</name>
        <dbReference type="ChEBI" id="CHEBI:49883"/>
    </cofactor>
    <text evidence="8">Binds 1 [4Fe-4S] cluster. The cluster is coordinated with 3 cysteines and an exchangeable S-adenosyl-L-methionine.</text>
</comment>
<feature type="binding site" evidence="8">
    <location>
        <position position="39"/>
    </location>
    <ligand>
        <name>[4Fe-4S] cluster</name>
        <dbReference type="ChEBI" id="CHEBI:49883"/>
        <note>4Fe-4S-S-AdoMet</note>
    </ligand>
</feature>
<keyword evidence="2 8" id="KW-0949">S-adenosyl-L-methionine</keyword>
<evidence type="ECO:0000256" key="8">
    <source>
        <dbReference type="HAMAP-Rule" id="MF_00917"/>
    </source>
</evidence>
<comment type="catalytic activity">
    <reaction evidence="8">
        <text>6-carboxy-5,6,7,8-tetrahydropterin + H(+) = 7-carboxy-7-carbaguanine + NH4(+)</text>
        <dbReference type="Rhea" id="RHEA:27974"/>
        <dbReference type="ChEBI" id="CHEBI:15378"/>
        <dbReference type="ChEBI" id="CHEBI:28938"/>
        <dbReference type="ChEBI" id="CHEBI:61032"/>
        <dbReference type="ChEBI" id="CHEBI:61036"/>
        <dbReference type="EC" id="4.3.99.3"/>
    </reaction>
</comment>
<dbReference type="InterPro" id="IPR013785">
    <property type="entry name" value="Aldolase_TIM"/>
</dbReference>
<evidence type="ECO:0000313" key="11">
    <source>
        <dbReference type="Proteomes" id="UP000266313"/>
    </source>
</evidence>
<feature type="binding site" evidence="8">
    <location>
        <position position="71"/>
    </location>
    <ligand>
        <name>substrate</name>
    </ligand>
</feature>
<evidence type="ECO:0000256" key="3">
    <source>
        <dbReference type="ARBA" id="ARBA00022723"/>
    </source>
</evidence>
<organism evidence="10 11">
    <name type="scientific">Methylocaldum marinum</name>
    <dbReference type="NCBI Taxonomy" id="1432792"/>
    <lineage>
        <taxon>Bacteria</taxon>
        <taxon>Pseudomonadati</taxon>
        <taxon>Pseudomonadota</taxon>
        <taxon>Gammaproteobacteria</taxon>
        <taxon>Methylococcales</taxon>
        <taxon>Methylococcaceae</taxon>
        <taxon>Methylocaldum</taxon>
    </lineage>
</organism>
<keyword evidence="11" id="KW-1185">Reference proteome</keyword>
<dbReference type="OrthoDB" id="9792276at2"/>
<name>A0A250L0C6_9GAMM</name>
<dbReference type="InterPro" id="IPR027621">
    <property type="entry name" value="rSAM_QueE_gams"/>
</dbReference>
<evidence type="ECO:0000256" key="4">
    <source>
        <dbReference type="ARBA" id="ARBA00022842"/>
    </source>
</evidence>
<feature type="binding site" evidence="8">
    <location>
        <begin position="13"/>
        <end position="15"/>
    </location>
    <ligand>
        <name>substrate</name>
    </ligand>
</feature>
<feature type="binding site" evidence="8">
    <location>
        <position position="32"/>
    </location>
    <ligand>
        <name>[4Fe-4S] cluster</name>
        <dbReference type="ChEBI" id="CHEBI:49883"/>
        <note>4Fe-4S-S-AdoMet</note>
    </ligand>
</feature>
<keyword evidence="7 8" id="KW-0456">Lyase</keyword>
<dbReference type="InterPro" id="IPR007197">
    <property type="entry name" value="rSAM"/>
</dbReference>
<comment type="pathway">
    <text evidence="8">Purine metabolism; 7-cyano-7-deazaguanine biosynthesis.</text>
</comment>
<dbReference type="InterPro" id="IPR058240">
    <property type="entry name" value="rSAM_sf"/>
</dbReference>
<dbReference type="PROSITE" id="PS51918">
    <property type="entry name" value="RADICAL_SAM"/>
    <property type="match status" value="1"/>
</dbReference>
<dbReference type="RefSeq" id="WP_119632322.1">
    <property type="nucleotide sequence ID" value="NZ_AP017928.1"/>
</dbReference>
<protein>
    <recommendedName>
        <fullName evidence="8">7-carboxy-7-deazaguanine synthase</fullName>
        <shortName evidence="8">CDG synthase</shortName>
        <ecNumber evidence="8">4.3.99.3</ecNumber>
    </recommendedName>
    <alternativeName>
        <fullName evidence="8">Queuosine biosynthesis protein QueE</fullName>
    </alternativeName>
</protein>
<dbReference type="SFLD" id="SFLDS00029">
    <property type="entry name" value="Radical_SAM"/>
    <property type="match status" value="1"/>
</dbReference>
<dbReference type="Pfam" id="PF04055">
    <property type="entry name" value="Radical_SAM"/>
    <property type="match status" value="1"/>
</dbReference>
<comment type="subunit">
    <text evidence="8">Homodimer.</text>
</comment>
<evidence type="ECO:0000313" key="10">
    <source>
        <dbReference type="EMBL" id="BBA37317.1"/>
    </source>
</evidence>
<evidence type="ECO:0000259" key="9">
    <source>
        <dbReference type="PROSITE" id="PS51918"/>
    </source>
</evidence>
<keyword evidence="5 8" id="KW-0408">Iron</keyword>
<feature type="domain" description="Radical SAM core" evidence="9">
    <location>
        <begin position="19"/>
        <end position="209"/>
    </location>
</feature>
<dbReference type="KEGG" id="mmai:sS8_5398"/>
<feature type="binding site" evidence="8">
    <location>
        <position position="41"/>
    </location>
    <ligand>
        <name>Mg(2+)</name>
        <dbReference type="ChEBI" id="CHEBI:18420"/>
    </ligand>
</feature>
<dbReference type="UniPathway" id="UPA00391"/>
<accession>A0A250L0C6</accession>
<reference evidence="10 11" key="1">
    <citation type="submission" date="2016-12" db="EMBL/GenBank/DDBJ databases">
        <title>Genome sequencing of Methylocaldum marinum.</title>
        <authorList>
            <person name="Takeuchi M."/>
            <person name="Kamagata Y."/>
            <person name="Hiraoka S."/>
            <person name="Oshima K."/>
            <person name="Hattori M."/>
            <person name="Iwasaki W."/>
        </authorList>
    </citation>
    <scope>NUCLEOTIDE SEQUENCE [LARGE SCALE GENOMIC DNA]</scope>
    <source>
        <strain evidence="10 11">S8</strain>
    </source>
</reference>
<keyword evidence="8" id="KW-0671">Queuosine biosynthesis</keyword>
<dbReference type="EMBL" id="AP017928">
    <property type="protein sequence ID" value="BBA37317.1"/>
    <property type="molecule type" value="Genomic_DNA"/>
</dbReference>
<comment type="function">
    <text evidence="8">Catalyzes the complex heterocyclic radical-mediated conversion of 6-carboxy-5,6,7,8-tetrahydropterin (CPH4) to 7-carboxy-7-deazaguanine (CDG), a step common to the biosynthetic pathways of all 7-deazapurine-containing compounds.</text>
</comment>
<feature type="binding site" evidence="8">
    <location>
        <begin position="38"/>
        <end position="40"/>
    </location>
    <ligand>
        <name>S-adenosyl-L-methionine</name>
        <dbReference type="ChEBI" id="CHEBI:59789"/>
    </ligand>
</feature>
<dbReference type="PIRSF" id="PIRSF000370">
    <property type="entry name" value="QueE"/>
    <property type="match status" value="1"/>
</dbReference>
<gene>
    <name evidence="8" type="primary">queE</name>
    <name evidence="10" type="ORF">sS8_5398</name>
</gene>
<dbReference type="GO" id="GO:1904047">
    <property type="term" value="F:S-adenosyl-L-methionine binding"/>
    <property type="evidence" value="ECO:0007669"/>
    <property type="project" value="UniProtKB-UniRule"/>
</dbReference>
<comment type="caution">
    <text evidence="8">Lacks conserved residue(s) required for the propagation of feature annotation.</text>
</comment>
<dbReference type="CDD" id="cd01335">
    <property type="entry name" value="Radical_SAM"/>
    <property type="match status" value="1"/>
</dbReference>
<dbReference type="PANTHER" id="PTHR42836:SF1">
    <property type="entry name" value="7-CARBOXY-7-DEAZAGUANINE SYNTHASE"/>
    <property type="match status" value="1"/>
</dbReference>
<evidence type="ECO:0000256" key="6">
    <source>
        <dbReference type="ARBA" id="ARBA00023014"/>
    </source>
</evidence>
<dbReference type="SUPFAM" id="SSF102114">
    <property type="entry name" value="Radical SAM enzymes"/>
    <property type="match status" value="1"/>
</dbReference>
<feature type="binding site" evidence="8">
    <location>
        <position position="36"/>
    </location>
    <ligand>
        <name>[4Fe-4S] cluster</name>
        <dbReference type="ChEBI" id="CHEBI:49883"/>
        <note>4Fe-4S-S-AdoMet</note>
    </ligand>
</feature>
<evidence type="ECO:0000256" key="7">
    <source>
        <dbReference type="ARBA" id="ARBA00023239"/>
    </source>
</evidence>
<dbReference type="Proteomes" id="UP000266313">
    <property type="component" value="Chromosome"/>
</dbReference>
<dbReference type="NCBIfam" id="TIGR04349">
    <property type="entry name" value="rSAM_QueE_gams"/>
    <property type="match status" value="1"/>
</dbReference>
<feature type="binding site" evidence="8">
    <location>
        <position position="28"/>
    </location>
    <ligand>
        <name>substrate</name>
    </ligand>
</feature>
<evidence type="ECO:0000256" key="2">
    <source>
        <dbReference type="ARBA" id="ARBA00022691"/>
    </source>
</evidence>
<feature type="binding site" evidence="8">
    <location>
        <position position="73"/>
    </location>
    <ligand>
        <name>S-adenosyl-L-methionine</name>
        <dbReference type="ChEBI" id="CHEBI:59789"/>
    </ligand>
</feature>
<dbReference type="GO" id="GO:0051539">
    <property type="term" value="F:4 iron, 4 sulfur cluster binding"/>
    <property type="evidence" value="ECO:0007669"/>
    <property type="project" value="UniProtKB-UniRule"/>
</dbReference>
<comment type="cofactor">
    <cofactor evidence="8">
        <name>Mg(2+)</name>
        <dbReference type="ChEBI" id="CHEBI:18420"/>
    </cofactor>
</comment>
<dbReference type="EC" id="4.3.99.3" evidence="8"/>
<keyword evidence="3 8" id="KW-0479">Metal-binding</keyword>
<comment type="similarity">
    <text evidence="8">Belongs to the radical SAM superfamily. 7-carboxy-7-deazaguanine synthase family.</text>
</comment>
<dbReference type="Gene3D" id="3.20.20.70">
    <property type="entry name" value="Aldolase class I"/>
    <property type="match status" value="1"/>
</dbReference>
<dbReference type="GO" id="GO:0000287">
    <property type="term" value="F:magnesium ion binding"/>
    <property type="evidence" value="ECO:0007669"/>
    <property type="project" value="UniProtKB-UniRule"/>
</dbReference>
<keyword evidence="1 8" id="KW-0004">4Fe-4S</keyword>
<dbReference type="GO" id="GO:0016840">
    <property type="term" value="F:carbon-nitrogen lyase activity"/>
    <property type="evidence" value="ECO:0007669"/>
    <property type="project" value="UniProtKB-UniRule"/>
</dbReference>